<dbReference type="AlphaFoldDB" id="A0A3R7YVK4"/>
<comment type="caution">
    <text evidence="2">The sequence shown here is derived from an EMBL/GenBank/DDBJ whole genome shotgun (WGS) entry which is preliminary data.</text>
</comment>
<protein>
    <submittedName>
        <fullName evidence="2">Uncharacterized protein</fullName>
    </submittedName>
</protein>
<evidence type="ECO:0000313" key="2">
    <source>
        <dbReference type="EMBL" id="RQM13353.1"/>
    </source>
</evidence>
<feature type="region of interest" description="Disordered" evidence="1">
    <location>
        <begin position="1"/>
        <end position="28"/>
    </location>
</feature>
<accession>A0A3R7YVK4</accession>
<name>A0A3R7YVK4_9STRA</name>
<proteinExistence type="predicted"/>
<gene>
    <name evidence="2" type="ORF">DD237_003816</name>
</gene>
<dbReference type="Proteomes" id="UP000286097">
    <property type="component" value="Unassembled WGS sequence"/>
</dbReference>
<dbReference type="VEuPathDB" id="FungiDB:DD237_003816"/>
<evidence type="ECO:0000313" key="3">
    <source>
        <dbReference type="Proteomes" id="UP000286097"/>
    </source>
</evidence>
<reference evidence="2 3" key="1">
    <citation type="submission" date="2018-06" db="EMBL/GenBank/DDBJ databases">
        <title>Comparative genomics of downy mildews reveals potential adaptations to biotrophy.</title>
        <authorList>
            <person name="Fletcher K."/>
            <person name="Klosterman S.J."/>
            <person name="Derevnina L."/>
            <person name="Martin F."/>
            <person name="Koike S."/>
            <person name="Reyes Chin-Wo S."/>
            <person name="Mou B."/>
            <person name="Michelmore R."/>
        </authorList>
    </citation>
    <scope>NUCLEOTIDE SEQUENCE [LARGE SCALE GENOMIC DNA]</scope>
    <source>
        <strain evidence="2 3">R13</strain>
    </source>
</reference>
<organism evidence="2 3">
    <name type="scientific">Peronospora effusa</name>
    <dbReference type="NCBI Taxonomy" id="542832"/>
    <lineage>
        <taxon>Eukaryota</taxon>
        <taxon>Sar</taxon>
        <taxon>Stramenopiles</taxon>
        <taxon>Oomycota</taxon>
        <taxon>Peronosporomycetes</taxon>
        <taxon>Peronosporales</taxon>
        <taxon>Peronosporaceae</taxon>
        <taxon>Peronospora</taxon>
    </lineage>
</organism>
<sequence length="122" mass="14493">MEQEKKKEEMKAAKEKQKHEKTAEKQEAALRRKLKKELKEKKRVAAVSARFVWTDGVTMELLEMSKETKDEHDNQDASMTGYKIWSKYIEREAETVTMRFTTLRDLDVAVLEHRYSQYQGHL</sequence>
<dbReference type="EMBL" id="QKXF01000265">
    <property type="protein sequence ID" value="RQM13353.1"/>
    <property type="molecule type" value="Genomic_DNA"/>
</dbReference>
<evidence type="ECO:0000256" key="1">
    <source>
        <dbReference type="SAM" id="MobiDB-lite"/>
    </source>
</evidence>